<evidence type="ECO:0000256" key="6">
    <source>
        <dbReference type="SAM" id="Phobius"/>
    </source>
</evidence>
<feature type="transmembrane region" description="Helical" evidence="6">
    <location>
        <begin position="163"/>
        <end position="186"/>
    </location>
</feature>
<dbReference type="AlphaFoldDB" id="A0A9W7YF89"/>
<keyword evidence="8" id="KW-1185">Reference proteome</keyword>
<gene>
    <name evidence="7" type="ORF">LPJ61_002306</name>
</gene>
<feature type="transmembrane region" description="Helical" evidence="6">
    <location>
        <begin position="121"/>
        <end position="143"/>
    </location>
</feature>
<dbReference type="GO" id="GO:0007189">
    <property type="term" value="P:adenylate cyclase-activating G protein-coupled receptor signaling pathway"/>
    <property type="evidence" value="ECO:0007669"/>
    <property type="project" value="TreeGrafter"/>
</dbReference>
<dbReference type="PANTHER" id="PTHR23112:SF0">
    <property type="entry name" value="TRANSMEMBRANE PROTEIN 116"/>
    <property type="match status" value="1"/>
</dbReference>
<feature type="transmembrane region" description="Helical" evidence="6">
    <location>
        <begin position="229"/>
        <end position="249"/>
    </location>
</feature>
<evidence type="ECO:0000313" key="7">
    <source>
        <dbReference type="EMBL" id="KAJ1731884.1"/>
    </source>
</evidence>
<comment type="caution">
    <text evidence="7">The sequence shown here is derived from an EMBL/GenBank/DDBJ whole genome shotgun (WGS) entry which is preliminary data.</text>
</comment>
<feature type="transmembrane region" description="Helical" evidence="6">
    <location>
        <begin position="47"/>
        <end position="67"/>
    </location>
</feature>
<dbReference type="CDD" id="cd00637">
    <property type="entry name" value="7tm_classA_rhodopsin-like"/>
    <property type="match status" value="1"/>
</dbReference>
<comment type="subcellular location">
    <subcellularLocation>
        <location evidence="1">Membrane</location>
        <topology evidence="1">Multi-pass membrane protein</topology>
    </subcellularLocation>
</comment>
<proteinExistence type="predicted"/>
<evidence type="ECO:0000256" key="4">
    <source>
        <dbReference type="ARBA" id="ARBA00023136"/>
    </source>
</evidence>
<dbReference type="CDD" id="cd04508">
    <property type="entry name" value="Tudor_SF"/>
    <property type="match status" value="1"/>
</dbReference>
<evidence type="ECO:0000256" key="3">
    <source>
        <dbReference type="ARBA" id="ARBA00022989"/>
    </source>
</evidence>
<keyword evidence="4 6" id="KW-0472">Membrane</keyword>
<dbReference type="GO" id="GO:0005886">
    <property type="term" value="C:plasma membrane"/>
    <property type="evidence" value="ECO:0007669"/>
    <property type="project" value="TreeGrafter"/>
</dbReference>
<dbReference type="EMBL" id="JANBOI010000280">
    <property type="protein sequence ID" value="KAJ1731884.1"/>
    <property type="molecule type" value="Genomic_DNA"/>
</dbReference>
<feature type="transmembrane region" description="Helical" evidence="6">
    <location>
        <begin position="261"/>
        <end position="286"/>
    </location>
</feature>
<evidence type="ECO:0000256" key="1">
    <source>
        <dbReference type="ARBA" id="ARBA00004141"/>
    </source>
</evidence>
<reference evidence="7" key="1">
    <citation type="submission" date="2022-07" db="EMBL/GenBank/DDBJ databases">
        <title>Phylogenomic reconstructions and comparative analyses of Kickxellomycotina fungi.</title>
        <authorList>
            <person name="Reynolds N.K."/>
            <person name="Stajich J.E."/>
            <person name="Barry K."/>
            <person name="Grigoriev I.V."/>
            <person name="Crous P."/>
            <person name="Smith M.E."/>
        </authorList>
    </citation>
    <scope>NUCLEOTIDE SEQUENCE</scope>
    <source>
        <strain evidence="7">BCRC 34381</strain>
    </source>
</reference>
<organism evidence="7 8">
    <name type="scientific">Coemansia biformis</name>
    <dbReference type="NCBI Taxonomy" id="1286918"/>
    <lineage>
        <taxon>Eukaryota</taxon>
        <taxon>Fungi</taxon>
        <taxon>Fungi incertae sedis</taxon>
        <taxon>Zoopagomycota</taxon>
        <taxon>Kickxellomycotina</taxon>
        <taxon>Kickxellomycetes</taxon>
        <taxon>Kickxellales</taxon>
        <taxon>Kickxellaceae</taxon>
        <taxon>Coemansia</taxon>
    </lineage>
</organism>
<evidence type="ECO:0000256" key="5">
    <source>
        <dbReference type="SAM" id="MobiDB-lite"/>
    </source>
</evidence>
<feature type="region of interest" description="Disordered" evidence="5">
    <location>
        <begin position="376"/>
        <end position="404"/>
    </location>
</feature>
<feature type="transmembrane region" description="Helical" evidence="6">
    <location>
        <begin position="14"/>
        <end position="35"/>
    </location>
</feature>
<dbReference type="GO" id="GO:0004930">
    <property type="term" value="F:G protein-coupled receptor activity"/>
    <property type="evidence" value="ECO:0007669"/>
    <property type="project" value="TreeGrafter"/>
</dbReference>
<dbReference type="Proteomes" id="UP001143981">
    <property type="component" value="Unassembled WGS sequence"/>
</dbReference>
<accession>A0A9W7YF89</accession>
<sequence length="610" mass="68794">MATRSDGAWFHKTLTVISSVSLFGSLSTIVFFAVLFIQSTHRVDLPLVKLTMVIQSVHAIAMIITIVTNEIRVTSFLLCSSLRYVQYICYLTSIFLACAITIHLWLVITRRRLAQAKLIERWYFIVPLTLAITLSASLATIPSSAYGLPNRCADLRIPPWRYIIIRCGLYYSWFFMASAISFYCMFRVLHSTRQLTHTTHTHGRHLPSSTEAYRNQVNARANSKRLRSLAFYTVAYPVISFVSHFPTFLQELMCTALNRELRWLVFIARCMLYCEGLFMSITFFLYPAVRHSIRDLVNTSVQYWVVDQEEFWLIRQEEDRRRKSRSGYKGIEVIQLEEQVVRDFTSRRGRIYHYILSKTPEGRLVTIAKLRRTQSAAADSNSGAPGGASCANGPPDCLGSESDSDLPDAFSLLKSPAGNAGGCRRKRQRISLTKSASDVVPPSRAEDSDVGSGGTALRVPGELVLAYALRKYYPGRILSQPAPNRFAVEFFDGSRSTLSRGRILTMYESRFYTCSLGGFRLVGDEPAQSTGRMADGARERGIDPEGDFERDKAVFHSLVRDVEAIRGSLDTLHECPVDKIDTLRKTEDRMAAFFGSDAGAKRRLLSRVSK</sequence>
<feature type="non-terminal residue" evidence="7">
    <location>
        <position position="1"/>
    </location>
</feature>
<dbReference type="OrthoDB" id="2505887at2759"/>
<keyword evidence="2 6" id="KW-0812">Transmembrane</keyword>
<dbReference type="PANTHER" id="PTHR23112">
    <property type="entry name" value="G PROTEIN-COUPLED RECEPTOR 157-RELATED"/>
    <property type="match status" value="1"/>
</dbReference>
<keyword evidence="3 6" id="KW-1133">Transmembrane helix</keyword>
<evidence type="ECO:0000313" key="8">
    <source>
        <dbReference type="Proteomes" id="UP001143981"/>
    </source>
</evidence>
<protein>
    <submittedName>
        <fullName evidence="7">Uncharacterized protein</fullName>
    </submittedName>
</protein>
<evidence type="ECO:0000256" key="2">
    <source>
        <dbReference type="ARBA" id="ARBA00022692"/>
    </source>
</evidence>
<feature type="region of interest" description="Disordered" evidence="5">
    <location>
        <begin position="432"/>
        <end position="454"/>
    </location>
</feature>
<feature type="transmembrane region" description="Helical" evidence="6">
    <location>
        <begin position="87"/>
        <end position="109"/>
    </location>
</feature>
<name>A0A9W7YF89_9FUNG</name>